<evidence type="ECO:0000256" key="4">
    <source>
        <dbReference type="ARBA" id="ARBA00022729"/>
    </source>
</evidence>
<dbReference type="PANTHER" id="PTHR31044">
    <property type="entry name" value="BETA-1,3 GLUCANASE"/>
    <property type="match status" value="1"/>
</dbReference>
<keyword evidence="3" id="KW-0336">GPI-anchor</keyword>
<keyword evidence="2" id="KW-1003">Cell membrane</keyword>
<proteinExistence type="predicted"/>
<dbReference type="GO" id="GO:0005886">
    <property type="term" value="C:plasma membrane"/>
    <property type="evidence" value="ECO:0007669"/>
    <property type="project" value="UniProtKB-SubCell"/>
</dbReference>
<keyword evidence="8" id="KW-0449">Lipoprotein</keyword>
<keyword evidence="12" id="KW-1185">Reference proteome</keyword>
<feature type="compositionally biased region" description="Low complexity" evidence="9">
    <location>
        <begin position="83"/>
        <end position="103"/>
    </location>
</feature>
<feature type="compositionally biased region" description="Polar residues" evidence="9">
    <location>
        <begin position="104"/>
        <end position="117"/>
    </location>
</feature>
<dbReference type="AlphaFoldDB" id="A0A4P1RSK2"/>
<dbReference type="SMART" id="SM00768">
    <property type="entry name" value="X8"/>
    <property type="match status" value="1"/>
</dbReference>
<dbReference type="EMBL" id="CM007362">
    <property type="protein sequence ID" value="OIW17463.1"/>
    <property type="molecule type" value="Genomic_DNA"/>
</dbReference>
<evidence type="ECO:0000313" key="12">
    <source>
        <dbReference type="Proteomes" id="UP000188354"/>
    </source>
</evidence>
<keyword evidence="4" id="KW-0732">Signal</keyword>
<evidence type="ECO:0000256" key="8">
    <source>
        <dbReference type="ARBA" id="ARBA00023288"/>
    </source>
</evidence>
<feature type="region of interest" description="Disordered" evidence="9">
    <location>
        <begin position="1"/>
        <end position="117"/>
    </location>
</feature>
<dbReference type="GO" id="GO:0009506">
    <property type="term" value="C:plasmodesma"/>
    <property type="evidence" value="ECO:0007669"/>
    <property type="project" value="UniProtKB-ARBA"/>
</dbReference>
<comment type="subcellular location">
    <subcellularLocation>
        <location evidence="1">Cell membrane</location>
        <topology evidence="1">Lipid-anchor</topology>
        <topology evidence="1">GPI-anchor</topology>
    </subcellularLocation>
</comment>
<accession>A0A4P1RSK2</accession>
<dbReference type="InterPro" id="IPR044788">
    <property type="entry name" value="X8_dom_prot"/>
</dbReference>
<feature type="domain" description="X8" evidence="10">
    <location>
        <begin position="123"/>
        <end position="207"/>
    </location>
</feature>
<dbReference type="GO" id="GO:0098552">
    <property type="term" value="C:side of membrane"/>
    <property type="evidence" value="ECO:0007669"/>
    <property type="project" value="UniProtKB-KW"/>
</dbReference>
<dbReference type="Proteomes" id="UP000188354">
    <property type="component" value="Chromosome LG02"/>
</dbReference>
<dbReference type="STRING" id="3871.A0A4P1RSK2"/>
<evidence type="ECO:0000256" key="2">
    <source>
        <dbReference type="ARBA" id="ARBA00022475"/>
    </source>
</evidence>
<organism evidence="11 12">
    <name type="scientific">Lupinus angustifolius</name>
    <name type="common">Narrow-leaved blue lupine</name>
    <dbReference type="NCBI Taxonomy" id="3871"/>
    <lineage>
        <taxon>Eukaryota</taxon>
        <taxon>Viridiplantae</taxon>
        <taxon>Streptophyta</taxon>
        <taxon>Embryophyta</taxon>
        <taxon>Tracheophyta</taxon>
        <taxon>Spermatophyta</taxon>
        <taxon>Magnoliopsida</taxon>
        <taxon>eudicotyledons</taxon>
        <taxon>Gunneridae</taxon>
        <taxon>Pentapetalae</taxon>
        <taxon>rosids</taxon>
        <taxon>fabids</taxon>
        <taxon>Fabales</taxon>
        <taxon>Fabaceae</taxon>
        <taxon>Papilionoideae</taxon>
        <taxon>50 kb inversion clade</taxon>
        <taxon>genistoids sensu lato</taxon>
        <taxon>core genistoids</taxon>
        <taxon>Genisteae</taxon>
        <taxon>Lupinus</taxon>
    </lineage>
</organism>
<protein>
    <recommendedName>
        <fullName evidence="10">X8 domain-containing protein</fullName>
    </recommendedName>
</protein>
<keyword evidence="6" id="KW-1015">Disulfide bond</keyword>
<dbReference type="FunFam" id="1.20.58.1040:FF:000001">
    <property type="entry name" value="Glucan endo-1,3-beta-glucosidase 4"/>
    <property type="match status" value="1"/>
</dbReference>
<dbReference type="Gramene" id="OIW17463">
    <property type="protein sequence ID" value="OIW17463"/>
    <property type="gene ID" value="TanjilG_22575"/>
</dbReference>
<name>A0A4P1RSK2_LUPAN</name>
<feature type="region of interest" description="Disordered" evidence="9">
    <location>
        <begin position="218"/>
        <end position="243"/>
    </location>
</feature>
<evidence type="ECO:0000259" key="10">
    <source>
        <dbReference type="SMART" id="SM00768"/>
    </source>
</evidence>
<evidence type="ECO:0000256" key="6">
    <source>
        <dbReference type="ARBA" id="ARBA00023157"/>
    </source>
</evidence>
<dbReference type="PANTHER" id="PTHR31044:SF120">
    <property type="entry name" value="CARBOHYDRATE-BINDING X8 DOMAIN SUPERFAMILY PROTEIN"/>
    <property type="match status" value="1"/>
</dbReference>
<dbReference type="Pfam" id="PF07983">
    <property type="entry name" value="X8"/>
    <property type="match status" value="1"/>
</dbReference>
<evidence type="ECO:0000256" key="5">
    <source>
        <dbReference type="ARBA" id="ARBA00023136"/>
    </source>
</evidence>
<keyword evidence="7" id="KW-0325">Glycoprotein</keyword>
<evidence type="ECO:0000256" key="3">
    <source>
        <dbReference type="ARBA" id="ARBA00022622"/>
    </source>
</evidence>
<dbReference type="Gene3D" id="1.20.58.1040">
    <property type="match status" value="1"/>
</dbReference>
<sequence length="270" mass="27100">MRRILDETTKTSTTTFPPTNPTSTTPITTLPDSPAIITVPSTSPVTVSPPNPVSMPGTVPSTPPSIPLTPTNPANSQVPVTNPGTAPITVPGTPPAATTNNPVSSNPPSLGNTNAPNTTPGQGWCVAKTGVPQTTLQSALDYCCGMDSVACSQIQQGGSCYNPNSLQNHASVAFNSYYQKNPAPTSCDFGGAATLVNTNPSSGSCIYTSSSASSTTSSSGTGISGSGAPASVFGSQSPPPDADFSHSAGLKPFIGCMVLLISLVTGKISV</sequence>
<evidence type="ECO:0000313" key="11">
    <source>
        <dbReference type="EMBL" id="OIW17463.1"/>
    </source>
</evidence>
<gene>
    <name evidence="11" type="ORF">TanjilG_22575</name>
</gene>
<evidence type="ECO:0000256" key="7">
    <source>
        <dbReference type="ARBA" id="ARBA00023180"/>
    </source>
</evidence>
<dbReference type="InterPro" id="IPR012946">
    <property type="entry name" value="X8"/>
</dbReference>
<evidence type="ECO:0000256" key="9">
    <source>
        <dbReference type="SAM" id="MobiDB-lite"/>
    </source>
</evidence>
<keyword evidence="5" id="KW-0472">Membrane</keyword>
<evidence type="ECO:0000256" key="1">
    <source>
        <dbReference type="ARBA" id="ARBA00004609"/>
    </source>
</evidence>
<reference evidence="11 12" key="1">
    <citation type="journal article" date="2017" name="Plant Biotechnol. J.">
        <title>A comprehensive draft genome sequence for lupin (Lupinus angustifolius), an emerging health food: insights into plant-microbe interactions and legume evolution.</title>
        <authorList>
            <person name="Hane J.K."/>
            <person name="Ming Y."/>
            <person name="Kamphuis L.G."/>
            <person name="Nelson M.N."/>
            <person name="Garg G."/>
            <person name="Atkins C.A."/>
            <person name="Bayer P.E."/>
            <person name="Bravo A."/>
            <person name="Bringans S."/>
            <person name="Cannon S."/>
            <person name="Edwards D."/>
            <person name="Foley R."/>
            <person name="Gao L.L."/>
            <person name="Harrison M.J."/>
            <person name="Huang W."/>
            <person name="Hurgobin B."/>
            <person name="Li S."/>
            <person name="Liu C.W."/>
            <person name="McGrath A."/>
            <person name="Morahan G."/>
            <person name="Murray J."/>
            <person name="Weller J."/>
            <person name="Jian J."/>
            <person name="Singh K.B."/>
        </authorList>
    </citation>
    <scope>NUCLEOTIDE SEQUENCE [LARGE SCALE GENOMIC DNA]</scope>
    <source>
        <strain evidence="12">cv. Tanjil</strain>
        <tissue evidence="11">Whole plant</tissue>
    </source>
</reference>
<feature type="compositionally biased region" description="Low complexity" evidence="9">
    <location>
        <begin position="10"/>
        <end position="46"/>
    </location>
</feature>
<feature type="compositionally biased region" description="Low complexity" evidence="9">
    <location>
        <begin position="218"/>
        <end position="231"/>
    </location>
</feature>